<dbReference type="GO" id="GO:0016787">
    <property type="term" value="F:hydrolase activity"/>
    <property type="evidence" value="ECO:0007669"/>
    <property type="project" value="UniProtKB-KW"/>
</dbReference>
<comment type="similarity">
    <text evidence="1">Belongs to the peptidase S33 family.</text>
</comment>
<gene>
    <name evidence="6" type="ORF">KO481_36735</name>
</gene>
<evidence type="ECO:0000256" key="1">
    <source>
        <dbReference type="ARBA" id="ARBA00010088"/>
    </source>
</evidence>
<dbReference type="Gene3D" id="3.40.50.1820">
    <property type="entry name" value="alpha/beta hydrolase"/>
    <property type="match status" value="1"/>
</dbReference>
<accession>A0ABS6B9S4</accession>
<sequence>MPAPLDYQHPAVRTIELAVIRHRATDPAHRIGSLLFNPGGPAGAGTTSLPIAYPLFPLRVQERFDIVSWDPRGAGESTSVQCFADKAEYDAWFAQLPVGFPVGLEQERRWIDQYADLGRRCERRDPALLRFVSTTDSAYDMDLLRRVLGEKQLTFLGVSYGTLLGATYANLFPDRVRAIVSDGNIDPSAWYDQKPLPTFLRQTSDLGTAKTLEQFLNLCSQAGSIRCPFSAGSAVATKAKYDTLLHRLLIHPQDGFTYAATANAVRANLYTVHATAGSPANWTALAKLLQQLWLGETPQMPEPGENRLADWFSTALSDSSREGSAQQQKYTGIDQLLAIVCGESPNPRDPGSYGALGKFSTARAGTVGPFWVWATEGCSTWPATAVHRYTGPWGRSATPILTINAIYDPATPYDSALAATAQLHNARLLTVAGYGHTTLFNPSSCAKAYESDYFIRGTLPPPGTVCQQDVPPFTGTISSTSTPTG</sequence>
<dbReference type="PANTHER" id="PTHR43248">
    <property type="entry name" value="2-SUCCINYL-6-HYDROXY-2,4-CYCLOHEXADIENE-1-CARBOXYLATE SYNTHASE"/>
    <property type="match status" value="1"/>
</dbReference>
<dbReference type="Proteomes" id="UP000733379">
    <property type="component" value="Unassembled WGS sequence"/>
</dbReference>
<evidence type="ECO:0000313" key="6">
    <source>
        <dbReference type="EMBL" id="MBU3067055.1"/>
    </source>
</evidence>
<keyword evidence="3 6" id="KW-0378">Hydrolase</keyword>
<evidence type="ECO:0000259" key="5">
    <source>
        <dbReference type="Pfam" id="PF08386"/>
    </source>
</evidence>
<reference evidence="6 7" key="1">
    <citation type="submission" date="2021-06" db="EMBL/GenBank/DDBJ databases">
        <title>Actinomycetes sequencing.</title>
        <authorList>
            <person name="Shan Q."/>
        </authorList>
    </citation>
    <scope>NUCLEOTIDE SEQUENCE [LARGE SCALE GENOMIC DNA]</scope>
    <source>
        <strain evidence="6 7">NEAU-G5</strain>
    </source>
</reference>
<dbReference type="PANTHER" id="PTHR43248:SF29">
    <property type="entry name" value="TRIPEPTIDYL AMINOPEPTIDASE"/>
    <property type="match status" value="1"/>
</dbReference>
<comment type="caution">
    <text evidence="6">The sequence shown here is derived from an EMBL/GenBank/DDBJ whole genome shotgun (WGS) entry which is preliminary data.</text>
</comment>
<evidence type="ECO:0000313" key="7">
    <source>
        <dbReference type="Proteomes" id="UP000733379"/>
    </source>
</evidence>
<protein>
    <submittedName>
        <fullName evidence="6">Alpha/beta fold hydrolase</fullName>
    </submittedName>
</protein>
<dbReference type="InterPro" id="IPR000073">
    <property type="entry name" value="AB_hydrolase_1"/>
</dbReference>
<dbReference type="EMBL" id="JAHKNI010000018">
    <property type="protein sequence ID" value="MBU3067055.1"/>
    <property type="molecule type" value="Genomic_DNA"/>
</dbReference>
<evidence type="ECO:0000259" key="4">
    <source>
        <dbReference type="Pfam" id="PF00561"/>
    </source>
</evidence>
<dbReference type="InterPro" id="IPR013595">
    <property type="entry name" value="Pept_S33_TAP-like_C"/>
</dbReference>
<keyword evidence="2" id="KW-0732">Signal</keyword>
<feature type="domain" description="Peptidase S33 tripeptidyl aminopeptidase-like C-terminal" evidence="5">
    <location>
        <begin position="367"/>
        <end position="466"/>
    </location>
</feature>
<keyword evidence="7" id="KW-1185">Reference proteome</keyword>
<proteinExistence type="inferred from homology"/>
<dbReference type="InterPro" id="IPR051601">
    <property type="entry name" value="Serine_prot/Carboxylest_S33"/>
</dbReference>
<dbReference type="Pfam" id="PF00561">
    <property type="entry name" value="Abhydrolase_1"/>
    <property type="match status" value="1"/>
</dbReference>
<dbReference type="RefSeq" id="WP_215923143.1">
    <property type="nucleotide sequence ID" value="NZ_JAHKNI010000018.1"/>
</dbReference>
<organism evidence="6 7">
    <name type="scientific">Nocardia albiluteola</name>
    <dbReference type="NCBI Taxonomy" id="2842303"/>
    <lineage>
        <taxon>Bacteria</taxon>
        <taxon>Bacillati</taxon>
        <taxon>Actinomycetota</taxon>
        <taxon>Actinomycetes</taxon>
        <taxon>Mycobacteriales</taxon>
        <taxon>Nocardiaceae</taxon>
        <taxon>Nocardia</taxon>
    </lineage>
</organism>
<dbReference type="InterPro" id="IPR029058">
    <property type="entry name" value="AB_hydrolase_fold"/>
</dbReference>
<evidence type="ECO:0000256" key="3">
    <source>
        <dbReference type="ARBA" id="ARBA00022801"/>
    </source>
</evidence>
<feature type="domain" description="AB hydrolase-1" evidence="4">
    <location>
        <begin position="34"/>
        <end position="191"/>
    </location>
</feature>
<evidence type="ECO:0000256" key="2">
    <source>
        <dbReference type="ARBA" id="ARBA00022729"/>
    </source>
</evidence>
<dbReference type="Pfam" id="PF08386">
    <property type="entry name" value="Abhydrolase_4"/>
    <property type="match status" value="1"/>
</dbReference>
<dbReference type="SUPFAM" id="SSF53474">
    <property type="entry name" value="alpha/beta-Hydrolases"/>
    <property type="match status" value="1"/>
</dbReference>
<name>A0ABS6B9S4_9NOCA</name>